<dbReference type="Pfam" id="PF23559">
    <property type="entry name" value="WHD_DRP"/>
    <property type="match status" value="2"/>
</dbReference>
<evidence type="ECO:0000256" key="3">
    <source>
        <dbReference type="ARBA" id="ARBA00022737"/>
    </source>
</evidence>
<dbReference type="Gene3D" id="1.10.8.430">
    <property type="entry name" value="Helical domain of apoptotic protease-activating factors"/>
    <property type="match status" value="2"/>
</dbReference>
<feature type="domain" description="Disease resistance R13L4/SHOC-2-like LRR" evidence="11">
    <location>
        <begin position="1934"/>
        <end position="2142"/>
    </location>
</feature>
<evidence type="ECO:0000256" key="2">
    <source>
        <dbReference type="ARBA" id="ARBA00022614"/>
    </source>
</evidence>
<dbReference type="STRING" id="77586.A0A0D9XA99"/>
<dbReference type="GO" id="GO:0009626">
    <property type="term" value="P:plant-type hypersensitive response"/>
    <property type="evidence" value="ECO:0007669"/>
    <property type="project" value="UniProtKB-ARBA"/>
</dbReference>
<dbReference type="GO" id="GO:0002758">
    <property type="term" value="P:innate immune response-activating signaling pathway"/>
    <property type="evidence" value="ECO:0007669"/>
    <property type="project" value="UniProtKB-ARBA"/>
</dbReference>
<feature type="compositionally biased region" description="Polar residues" evidence="7">
    <location>
        <begin position="221"/>
        <end position="231"/>
    </location>
</feature>
<reference evidence="13" key="2">
    <citation type="submission" date="2013-12" db="EMBL/GenBank/DDBJ databases">
        <authorList>
            <person name="Yu Y."/>
            <person name="Lee S."/>
            <person name="de Baynast K."/>
            <person name="Wissotski M."/>
            <person name="Liu L."/>
            <person name="Talag J."/>
            <person name="Goicoechea J."/>
            <person name="Angelova A."/>
            <person name="Jetty R."/>
            <person name="Kudrna D."/>
            <person name="Golser W."/>
            <person name="Rivera L."/>
            <person name="Zhang J."/>
            <person name="Wing R."/>
        </authorList>
    </citation>
    <scope>NUCLEOTIDE SEQUENCE</scope>
</reference>
<dbReference type="Proteomes" id="UP000032180">
    <property type="component" value="Chromosome 8"/>
</dbReference>
<evidence type="ECO:0000313" key="12">
    <source>
        <dbReference type="EnsemblPlants" id="LPERR08G18730.1"/>
    </source>
</evidence>
<feature type="domain" description="NB-ARC" evidence="8">
    <location>
        <begin position="1416"/>
        <end position="1550"/>
    </location>
</feature>
<dbReference type="PANTHER" id="PTHR23155">
    <property type="entry name" value="DISEASE RESISTANCE PROTEIN RP"/>
    <property type="match status" value="1"/>
</dbReference>
<dbReference type="HOGENOM" id="CLU_000837_21_3_1"/>
<name>A0A0D9XA99_9ORYZ</name>
<feature type="domain" description="Disease resistance R13L4/SHOC-2-like LRR" evidence="11">
    <location>
        <begin position="628"/>
        <end position="728"/>
    </location>
</feature>
<feature type="domain" description="Disease resistance R13L4/SHOC-2-like LRR" evidence="11">
    <location>
        <begin position="1762"/>
        <end position="1891"/>
    </location>
</feature>
<evidence type="ECO:0000259" key="10">
    <source>
        <dbReference type="Pfam" id="PF23559"/>
    </source>
</evidence>
<dbReference type="InterPro" id="IPR038005">
    <property type="entry name" value="RX-like_CC"/>
</dbReference>
<evidence type="ECO:0008006" key="14">
    <source>
        <dbReference type="Google" id="ProtNLM"/>
    </source>
</evidence>
<evidence type="ECO:0000256" key="6">
    <source>
        <dbReference type="ARBA" id="ARBA00023054"/>
    </source>
</evidence>
<dbReference type="InterPro" id="IPR032675">
    <property type="entry name" value="LRR_dom_sf"/>
</dbReference>
<dbReference type="GO" id="GO:0043531">
    <property type="term" value="F:ADP binding"/>
    <property type="evidence" value="ECO:0007669"/>
    <property type="project" value="InterPro"/>
</dbReference>
<evidence type="ECO:0000256" key="7">
    <source>
        <dbReference type="SAM" id="MobiDB-lite"/>
    </source>
</evidence>
<keyword evidence="6" id="KW-0175">Coiled coil</keyword>
<sequence length="2148" mass="244582">MQSRINSVTMSDMEETRRQLEKTKVDLVELINTSDNNLRVVAVWGTSGFLKDTSIIKRTYDVLKIRNKFECCAWIELMSPFNQIEFLHSIIRQFYVNSLQQSMDAKQEAADLVDQIPQKMDKSDEVALVNVFKEYVNKKRCLIVVLTVLSTIQEWDEKKKCFPCDNTRCRILVCTEHVEVARLCVRQQDNVPLEYKKLSGDETLYGFYEKGSQDSTHSEEPSSTSDVTTSGVKNSRVSKMFTRIDTVVATLEESQLTGRAKEKSYIIELIIKNQEKQQSRVISIWGMGGLGKTSLVQDIYRTEDVSRNFDTRACVTVLRPFNSGSKQFGDEKETELAELLEGKKYLVVLDDLWDIKEWDDIMPYLPNKKGSCIIVTTREENIANYCSKETNNIYKLSGLEDDQARELFMTKVFKAKTNLEEQYPELVEQANLILKKCNGLPLAIVTMGGFLANQPKSTLVWRKLNEHITAELHMNPGLETIRTVLLKSYDGLPYHLKSCFLYLSIFLEDQKISRERLMKRWSAEGYIGEAHGKSSMEIAHDMFIELISRSMILPATEKSELGREFDYCQLHDLMREISIRQSTEENLVFRMEEGCSSKSQGTIRHLAISSNWNGDQDEFETTVDLSRVRSLTVFGKWKPFFICKNMKMLRVLDLEDTEDLCDHHLEHVCKLLHLKYLSLRGCPGIHQLPDSLGELRHLETLDIRDTSIFMLPKSIIKLRKLRYLHGGTRKFQSRKPSPAQRWRIPCCILPCGANRDLVDPYEYPVPTLPRGSGKLKALHTLRYVHLAWDKTVVEEMESFTQLRKLGVMGIDKNNAPAFRSDISKFSRLESLSVKIGQAGLGCLDLEDQDTCSPRLEKLQRLQLIGVLGKLPKWIEKHQNLVKLRLESCKLEDADAAIQVLGALPSLAFLRMSDHAFNCQNEYSSVHLNFRQGLQEEAILFPKLRVLHLDMAGSLFRIYGAFDVALVSGLGSVQFGGGATPKLEQLLFGDLCSERILSGLKELPSLKKVILYSYNYSESNYDESLSEDSTVLSLGKLVLGGALGYANSALAEEVALQLGIQRDHAFIRDELEMMRSFLMVAHEEERDHNKVVKTWVQQVRDVAYDVEDCLHDLAVRVGKPSWWRKCSPLTLLEQRRVAQKMKDLRAKVEDVSQRNARYHLIESSGSKGAIADAMSMPGIDELRWQQERARAGLVRLITNKEEDLRVIAVWGPSGVLEKTSIIERTYDDLKASRNFECYACVSLRRPFNQKEFLLSIMSQIYENLIVERQEKQAPETHILGKMVVTKEDDSYLVDVFTGYLMEKNYLLVINDLSTIEEWNQIKAYFPNNKKGSRVVATTKQVEVATLCIGADNAKPELTQISADKTLYAFYEKGALDGIYSTKQASSSNRKVDKVDSVALNEFELIGRMDEKEDIINLVSNLDPQGLQVISVWGMGGLKKTTLVREVYQSPKFSGMFEKRAWVTIMRPFNCSHILKSLALQFGDESKTDLNKHLHGKRFLIVLDDVAGCIIVTTRQESIAKHCSNNESNIHRLNILEPTHARELFTRKVFKAVKWEEKYPQLVGLVEPILKKCGGLPIAIITIGGFLANQPKSDLAWRKLNEHISAELEMNPDLETIRTVLLKSYDGLPYYLKSCFLYLSIFPEDDKVSRKCLMQRWTAEGYTWEMRGKPAKETSHDMFMELMSRSMILPAQESIRLGRGIDYCQLHDLMREISITKSMEENLVLRLEEGCSSNTQGTTRHLAISSSWKGNKHEFDSMVDMSRVRSLTVFGEWKPFFISEKMRMLRVLDLEGTQGLVDHHLEHIGKFPHLKYLSLRGCNGIVQLPDSLGNLKQLELLDIRRTSILMLPKIIVKLRNLKYLHAGAYDLFGMEQPSLASKCMSLLKLQSILCASCCVPRLLQMDGANRQDACNYACCLMSRAIMMDLVGGGIGHFPFLPRRSRKLKNLQTLRHVHLAWGNAVIQEIERLTQLRKLGVVGINKKNGPVFLSAISKLNRLESLSMRASGEEGLRGCQDYCSTSPPSNNLQSLKLEGVLGGKLPEWIGKLQSLVKLRLEDTKLEDANATIQVLGALPSLAILRLWSYSFKCGQGDKLRLNFRREQEAAMFPSLRVLYTRLVLSNQCTLDKVEPPSLSSCNFVVRMTHTALDCYRG</sequence>
<dbReference type="Gene3D" id="3.40.50.300">
    <property type="entry name" value="P-loop containing nucleotide triphosphate hydrolases"/>
    <property type="match status" value="4"/>
</dbReference>
<keyword evidence="3" id="KW-0677">Repeat</keyword>
<dbReference type="Gene3D" id="3.80.10.10">
    <property type="entry name" value="Ribonuclease Inhibitor"/>
    <property type="match status" value="3"/>
</dbReference>
<reference evidence="12" key="3">
    <citation type="submission" date="2015-04" db="UniProtKB">
        <authorList>
            <consortium name="EnsemblPlants"/>
        </authorList>
    </citation>
    <scope>IDENTIFICATION</scope>
</reference>
<feature type="domain" description="NB-ARC" evidence="8">
    <location>
        <begin position="35"/>
        <end position="204"/>
    </location>
</feature>
<accession>A0A0D9XA99</accession>
<feature type="domain" description="Disease resistance N-terminal" evidence="9">
    <location>
        <begin position="1038"/>
        <end position="1124"/>
    </location>
</feature>
<feature type="domain" description="NB-ARC" evidence="8">
    <location>
        <begin position="266"/>
        <end position="416"/>
    </location>
</feature>
<keyword evidence="5" id="KW-0611">Plant defense</keyword>
<evidence type="ECO:0000256" key="1">
    <source>
        <dbReference type="ARBA" id="ARBA00008894"/>
    </source>
</evidence>
<feature type="domain" description="Disease resistance R13L4/SHOC-2-like LRR" evidence="11">
    <location>
        <begin position="767"/>
        <end position="1013"/>
    </location>
</feature>
<dbReference type="PRINTS" id="PR00364">
    <property type="entry name" value="DISEASERSIST"/>
</dbReference>
<keyword evidence="13" id="KW-1185">Reference proteome</keyword>
<evidence type="ECO:0000313" key="13">
    <source>
        <dbReference type="Proteomes" id="UP000032180"/>
    </source>
</evidence>
<dbReference type="InterPro" id="IPR041118">
    <property type="entry name" value="Rx_N"/>
</dbReference>
<evidence type="ECO:0000256" key="4">
    <source>
        <dbReference type="ARBA" id="ARBA00022741"/>
    </source>
</evidence>
<evidence type="ECO:0000259" key="8">
    <source>
        <dbReference type="Pfam" id="PF00931"/>
    </source>
</evidence>
<feature type="domain" description="NB-ARC" evidence="8">
    <location>
        <begin position="1199"/>
        <end position="1366"/>
    </location>
</feature>
<dbReference type="InterPro" id="IPR002182">
    <property type="entry name" value="NB-ARC"/>
</dbReference>
<dbReference type="InterPro" id="IPR036388">
    <property type="entry name" value="WH-like_DNA-bd_sf"/>
</dbReference>
<feature type="region of interest" description="Disordered" evidence="7">
    <location>
        <begin position="211"/>
        <end position="231"/>
    </location>
</feature>
<dbReference type="InterPro" id="IPR027417">
    <property type="entry name" value="P-loop_NTPase"/>
</dbReference>
<dbReference type="Pfam" id="PF18052">
    <property type="entry name" value="Rx_N"/>
    <property type="match status" value="1"/>
</dbReference>
<evidence type="ECO:0000259" key="11">
    <source>
        <dbReference type="Pfam" id="PF23598"/>
    </source>
</evidence>
<keyword evidence="2" id="KW-0433">Leucine-rich repeat</keyword>
<dbReference type="InterPro" id="IPR044974">
    <property type="entry name" value="Disease_R_plants"/>
</dbReference>
<dbReference type="Pfam" id="PF23598">
    <property type="entry name" value="LRR_14"/>
    <property type="match status" value="4"/>
</dbReference>
<dbReference type="PANTHER" id="PTHR23155:SF1114">
    <property type="entry name" value="OS02G0475500 PROTEIN"/>
    <property type="match status" value="1"/>
</dbReference>
<organism evidence="12 13">
    <name type="scientific">Leersia perrieri</name>
    <dbReference type="NCBI Taxonomy" id="77586"/>
    <lineage>
        <taxon>Eukaryota</taxon>
        <taxon>Viridiplantae</taxon>
        <taxon>Streptophyta</taxon>
        <taxon>Embryophyta</taxon>
        <taxon>Tracheophyta</taxon>
        <taxon>Spermatophyta</taxon>
        <taxon>Magnoliopsida</taxon>
        <taxon>Liliopsida</taxon>
        <taxon>Poales</taxon>
        <taxon>Poaceae</taxon>
        <taxon>BOP clade</taxon>
        <taxon>Oryzoideae</taxon>
        <taxon>Oryzeae</taxon>
        <taxon>Oryzinae</taxon>
        <taxon>Leersia</taxon>
    </lineage>
</organism>
<dbReference type="InterPro" id="IPR042197">
    <property type="entry name" value="Apaf_helical"/>
</dbReference>
<evidence type="ECO:0000256" key="5">
    <source>
        <dbReference type="ARBA" id="ARBA00022821"/>
    </source>
</evidence>
<dbReference type="SUPFAM" id="SSF52540">
    <property type="entry name" value="P-loop containing nucleoside triphosphate hydrolases"/>
    <property type="match status" value="4"/>
</dbReference>
<evidence type="ECO:0000259" key="9">
    <source>
        <dbReference type="Pfam" id="PF18052"/>
    </source>
</evidence>
<keyword evidence="4" id="KW-0547">Nucleotide-binding</keyword>
<reference evidence="12 13" key="1">
    <citation type="submission" date="2012-08" db="EMBL/GenBank/DDBJ databases">
        <title>Oryza genome evolution.</title>
        <authorList>
            <person name="Wing R.A."/>
        </authorList>
    </citation>
    <scope>NUCLEOTIDE SEQUENCE</scope>
</reference>
<dbReference type="eggNOG" id="KOG4658">
    <property type="taxonomic scope" value="Eukaryota"/>
</dbReference>
<proteinExistence type="inferred from homology"/>
<dbReference type="EnsemblPlants" id="LPERR08G18730.1">
    <property type="protein sequence ID" value="LPERR08G18730.1"/>
    <property type="gene ID" value="LPERR08G18730"/>
</dbReference>
<dbReference type="Gene3D" id="1.20.5.4130">
    <property type="match status" value="1"/>
</dbReference>
<dbReference type="InterPro" id="IPR058922">
    <property type="entry name" value="WHD_DRP"/>
</dbReference>
<feature type="domain" description="Disease resistance protein winged helix" evidence="10">
    <location>
        <begin position="505"/>
        <end position="577"/>
    </location>
</feature>
<dbReference type="Gene3D" id="1.10.10.10">
    <property type="entry name" value="Winged helix-like DNA-binding domain superfamily/Winged helix DNA-binding domain"/>
    <property type="match status" value="2"/>
</dbReference>
<dbReference type="CDD" id="cd14798">
    <property type="entry name" value="RX-CC_like"/>
    <property type="match status" value="1"/>
</dbReference>
<protein>
    <recommendedName>
        <fullName evidence="14">NB-ARC domain-containing protein</fullName>
    </recommendedName>
</protein>
<dbReference type="SUPFAM" id="SSF52047">
    <property type="entry name" value="RNI-like"/>
    <property type="match status" value="2"/>
</dbReference>
<dbReference type="FunFam" id="1.10.10.10:FF:000322">
    <property type="entry name" value="Probable disease resistance protein At1g63360"/>
    <property type="match status" value="2"/>
</dbReference>
<dbReference type="InterPro" id="IPR055414">
    <property type="entry name" value="LRR_R13L4/SHOC2-like"/>
</dbReference>
<dbReference type="Pfam" id="PF00931">
    <property type="entry name" value="NB-ARC"/>
    <property type="match status" value="4"/>
</dbReference>
<feature type="domain" description="Disease resistance protein winged helix" evidence="10">
    <location>
        <begin position="1639"/>
        <end position="1711"/>
    </location>
</feature>
<comment type="similarity">
    <text evidence="1">Belongs to the disease resistance NB-LRR family.</text>
</comment>
<dbReference type="GO" id="GO:0042742">
    <property type="term" value="P:defense response to bacterium"/>
    <property type="evidence" value="ECO:0007669"/>
    <property type="project" value="UniProtKB-ARBA"/>
</dbReference>
<dbReference type="Gramene" id="LPERR08G18730.1">
    <property type="protein sequence ID" value="LPERR08G18730.1"/>
    <property type="gene ID" value="LPERR08G18730"/>
</dbReference>